<name>A0A520KUB8_9EURY</name>
<organism evidence="2 3">
    <name type="scientific">Candidatus Methanolliviera hydrocarbonicum</name>
    <dbReference type="NCBI Taxonomy" id="2491085"/>
    <lineage>
        <taxon>Archaea</taxon>
        <taxon>Methanobacteriati</taxon>
        <taxon>Methanobacteriota</taxon>
        <taxon>Candidatus Methanoliparia</taxon>
        <taxon>Candidatus Methanoliparales</taxon>
        <taxon>Candidatus Methanollivieraceae</taxon>
        <taxon>Candidatus Methanolliviera</taxon>
    </lineage>
</organism>
<sequence length="92" mass="10263">MGQSRPGGGRHDRWIQEINRDRPGSISKMQEVPAQRYGTDSPSLKQTEEGRYLYSIINSDAELSFDNIGIDDSDVYTVPHKDIAAVVHSCQA</sequence>
<reference evidence="2 3" key="1">
    <citation type="journal article" date="2019" name="Nat. Microbiol.">
        <title>Wide diversity of methane and short-chain alkane metabolisms in uncultured archaea.</title>
        <authorList>
            <person name="Borrel G."/>
            <person name="Adam P.S."/>
            <person name="McKay L.J."/>
            <person name="Chen L.X."/>
            <person name="Sierra-Garcia I.N."/>
            <person name="Sieber C.M."/>
            <person name="Letourneur Q."/>
            <person name="Ghozlane A."/>
            <person name="Andersen G.L."/>
            <person name="Li W.J."/>
            <person name="Hallam S.J."/>
            <person name="Muyzer G."/>
            <person name="de Oliveira V.M."/>
            <person name="Inskeep W.P."/>
            <person name="Banfield J.F."/>
            <person name="Gribaldo S."/>
        </authorList>
    </citation>
    <scope>NUCLEOTIDE SEQUENCE [LARGE SCALE GENOMIC DNA]</scope>
    <source>
        <strain evidence="2">NM1b</strain>
    </source>
</reference>
<proteinExistence type="predicted"/>
<dbReference type="GO" id="GO:0031411">
    <property type="term" value="C:gas vesicle"/>
    <property type="evidence" value="ECO:0007669"/>
    <property type="project" value="InterPro"/>
</dbReference>
<comment type="caution">
    <text evidence="2">The sequence shown here is derived from an EMBL/GenBank/DDBJ whole genome shotgun (WGS) entry which is preliminary data.</text>
</comment>
<evidence type="ECO:0000256" key="1">
    <source>
        <dbReference type="SAM" id="MobiDB-lite"/>
    </source>
</evidence>
<feature type="compositionally biased region" description="Basic and acidic residues" evidence="1">
    <location>
        <begin position="9"/>
        <end position="23"/>
    </location>
</feature>
<dbReference type="GO" id="GO:0031412">
    <property type="term" value="P:gas vesicle organization"/>
    <property type="evidence" value="ECO:0007669"/>
    <property type="project" value="InterPro"/>
</dbReference>
<evidence type="ECO:0000313" key="3">
    <source>
        <dbReference type="Proteomes" id="UP000320766"/>
    </source>
</evidence>
<dbReference type="EMBL" id="RXIL01000171">
    <property type="protein sequence ID" value="RZN66130.1"/>
    <property type="molecule type" value="Genomic_DNA"/>
</dbReference>
<dbReference type="AlphaFoldDB" id="A0A520KUB8"/>
<evidence type="ECO:0000313" key="2">
    <source>
        <dbReference type="EMBL" id="RZN66130.1"/>
    </source>
</evidence>
<feature type="region of interest" description="Disordered" evidence="1">
    <location>
        <begin position="1"/>
        <end position="44"/>
    </location>
</feature>
<protein>
    <submittedName>
        <fullName evidence="2">Uncharacterized protein</fullName>
    </submittedName>
</protein>
<dbReference type="InterPro" id="IPR009430">
    <property type="entry name" value="GvpL/GvpF"/>
</dbReference>
<gene>
    <name evidence="2" type="ORF">EF807_08770</name>
</gene>
<dbReference type="Proteomes" id="UP000320766">
    <property type="component" value="Unassembled WGS sequence"/>
</dbReference>
<dbReference type="Pfam" id="PF06386">
    <property type="entry name" value="GvpL_GvpF"/>
    <property type="match status" value="1"/>
</dbReference>
<accession>A0A520KUB8</accession>